<comment type="similarity">
    <text evidence="3">Belongs to the glycosyltransferase 9 family.</text>
</comment>
<dbReference type="GO" id="GO:0008713">
    <property type="term" value="F:ADP-heptose-lipopolysaccharide heptosyltransferase activity"/>
    <property type="evidence" value="ECO:0007669"/>
    <property type="project" value="UniProtKB-EC"/>
</dbReference>
<protein>
    <recommendedName>
        <fullName evidence="4">lipopolysaccharide heptosyltransferase II</fullName>
        <ecNumber evidence="4">2.4.99.24</ecNumber>
    </recommendedName>
</protein>
<sequence length="348" mass="39267">MNILIVKLSAIGDVIHTLPVLNAIRKQYPNAHITWLAEEAACSLVEGHSALDRVLVSKRKRWIKDISGPLWLKSIKEAYLFIKEVRNTRYDLIIDFQQLLKSGVLVGLSRGYRKIGYDRGMEHMEHSYVFLNERVPPVDMNIHAIMRQMMLLNVLGIHEKEITYKLPVQEQNRQTANELLRKHGVKESGLLVAINPVAKWKTKLWSDMKFSMLADRLIRQYGVQLVFTGGPEDQQTIQNIISGMRENAANLAGKTSLKTLAAIYEKIAFLVSTDTGPMHLGAAVGKPVVAIFGPTAPWRTGPFGPGHQVIRAGLKCSPCFKRQCNTMKCMEQISVQDVLDGVRRVFER</sequence>
<name>A0A975BQ09_9BACT</name>
<evidence type="ECO:0000256" key="2">
    <source>
        <dbReference type="ARBA" id="ARBA00022679"/>
    </source>
</evidence>
<dbReference type="InterPro" id="IPR011910">
    <property type="entry name" value="RfaF"/>
</dbReference>
<proteinExistence type="inferred from homology"/>
<dbReference type="Pfam" id="PF01075">
    <property type="entry name" value="Glyco_transf_9"/>
    <property type="match status" value="1"/>
</dbReference>
<dbReference type="PANTHER" id="PTHR30160:SF1">
    <property type="entry name" value="LIPOPOLYSACCHARIDE 1,2-N-ACETYLGLUCOSAMINETRANSFERASE-RELATED"/>
    <property type="match status" value="1"/>
</dbReference>
<dbReference type="Proteomes" id="UP000663722">
    <property type="component" value="Chromosome"/>
</dbReference>
<keyword evidence="1" id="KW-0328">Glycosyltransferase</keyword>
<accession>A0A975BQ09</accession>
<dbReference type="KEGG" id="dmm:dnm_055040"/>
<comment type="catalytic activity">
    <reaction evidence="5">
        <text>an L-alpha-D-Hep-(1-&gt;5)-[alpha-Kdo-(2-&gt;4)]-alpha-Kdo-(2-&gt;6)-lipid A + ADP-L-glycero-beta-D-manno-heptose = an L-alpha-D-Hep-(1-&gt;3)-L-alpha-D-Hep-(1-&gt;5)-[alpha-Kdo-(2-&gt;4)]-alpha-Kdo-(2-&gt;6)-lipid A + ADP + H(+)</text>
        <dbReference type="Rhea" id="RHEA:74071"/>
        <dbReference type="ChEBI" id="CHEBI:15378"/>
        <dbReference type="ChEBI" id="CHEBI:61506"/>
        <dbReference type="ChEBI" id="CHEBI:193068"/>
        <dbReference type="ChEBI" id="CHEBI:193069"/>
        <dbReference type="ChEBI" id="CHEBI:456216"/>
        <dbReference type="EC" id="2.4.99.24"/>
    </reaction>
</comment>
<dbReference type="AlphaFoldDB" id="A0A975BQ09"/>
<dbReference type="CDD" id="cd03789">
    <property type="entry name" value="GT9_LPS_heptosyltransferase"/>
    <property type="match status" value="1"/>
</dbReference>
<evidence type="ECO:0000256" key="4">
    <source>
        <dbReference type="ARBA" id="ARBA00044042"/>
    </source>
</evidence>
<dbReference type="GO" id="GO:0009244">
    <property type="term" value="P:lipopolysaccharide core region biosynthetic process"/>
    <property type="evidence" value="ECO:0007669"/>
    <property type="project" value="TreeGrafter"/>
</dbReference>
<evidence type="ECO:0000256" key="5">
    <source>
        <dbReference type="ARBA" id="ARBA00047503"/>
    </source>
</evidence>
<dbReference type="Gene3D" id="3.40.50.2000">
    <property type="entry name" value="Glycogen Phosphorylase B"/>
    <property type="match status" value="2"/>
</dbReference>
<reference evidence="6" key="1">
    <citation type="journal article" date="2021" name="Microb. Physiol.">
        <title>Proteogenomic Insights into the Physiology of Marine, Sulfate-Reducing, Filamentous Desulfonema limicola and Desulfonema magnum.</title>
        <authorList>
            <person name="Schnaars V."/>
            <person name="Wohlbrand L."/>
            <person name="Scheve S."/>
            <person name="Hinrichs C."/>
            <person name="Reinhardt R."/>
            <person name="Rabus R."/>
        </authorList>
    </citation>
    <scope>NUCLEOTIDE SEQUENCE</scope>
    <source>
        <strain evidence="6">4be13</strain>
    </source>
</reference>
<dbReference type="InterPro" id="IPR002201">
    <property type="entry name" value="Glyco_trans_9"/>
</dbReference>
<dbReference type="GO" id="GO:0005829">
    <property type="term" value="C:cytosol"/>
    <property type="evidence" value="ECO:0007669"/>
    <property type="project" value="TreeGrafter"/>
</dbReference>
<dbReference type="EMBL" id="CP061800">
    <property type="protein sequence ID" value="QTA89450.1"/>
    <property type="molecule type" value="Genomic_DNA"/>
</dbReference>
<dbReference type="SUPFAM" id="SSF53756">
    <property type="entry name" value="UDP-Glycosyltransferase/glycogen phosphorylase"/>
    <property type="match status" value="1"/>
</dbReference>
<dbReference type="InterPro" id="IPR051199">
    <property type="entry name" value="LPS_LOS_Heptosyltrfase"/>
</dbReference>
<evidence type="ECO:0000256" key="1">
    <source>
        <dbReference type="ARBA" id="ARBA00022676"/>
    </source>
</evidence>
<dbReference type="RefSeq" id="WP_207678066.1">
    <property type="nucleotide sequence ID" value="NZ_CP061800.1"/>
</dbReference>
<organism evidence="6 7">
    <name type="scientific">Desulfonema magnum</name>
    <dbReference type="NCBI Taxonomy" id="45655"/>
    <lineage>
        <taxon>Bacteria</taxon>
        <taxon>Pseudomonadati</taxon>
        <taxon>Thermodesulfobacteriota</taxon>
        <taxon>Desulfobacteria</taxon>
        <taxon>Desulfobacterales</taxon>
        <taxon>Desulfococcaceae</taxon>
        <taxon>Desulfonema</taxon>
    </lineage>
</organism>
<keyword evidence="7" id="KW-1185">Reference proteome</keyword>
<gene>
    <name evidence="6" type="ORF">dnm_055040</name>
</gene>
<evidence type="ECO:0000256" key="3">
    <source>
        <dbReference type="ARBA" id="ARBA00043995"/>
    </source>
</evidence>
<evidence type="ECO:0000313" key="7">
    <source>
        <dbReference type="Proteomes" id="UP000663722"/>
    </source>
</evidence>
<dbReference type="EC" id="2.4.99.24" evidence="4"/>
<evidence type="ECO:0000313" key="6">
    <source>
        <dbReference type="EMBL" id="QTA89450.1"/>
    </source>
</evidence>
<dbReference type="PANTHER" id="PTHR30160">
    <property type="entry name" value="TETRAACYLDISACCHARIDE 4'-KINASE-RELATED"/>
    <property type="match status" value="1"/>
</dbReference>
<keyword evidence="2" id="KW-0808">Transferase</keyword>
<dbReference type="NCBIfam" id="TIGR02195">
    <property type="entry name" value="heptsyl_trn_II"/>
    <property type="match status" value="1"/>
</dbReference>